<feature type="compositionally biased region" description="Basic and acidic residues" evidence="5">
    <location>
        <begin position="1840"/>
        <end position="1854"/>
    </location>
</feature>
<dbReference type="PANTHER" id="PTHR21597">
    <property type="entry name" value="THO2 PROTEIN"/>
    <property type="match status" value="1"/>
</dbReference>
<feature type="compositionally biased region" description="Polar residues" evidence="5">
    <location>
        <begin position="63"/>
        <end position="79"/>
    </location>
</feature>
<feature type="compositionally biased region" description="Basic and acidic residues" evidence="5">
    <location>
        <begin position="1952"/>
        <end position="1970"/>
    </location>
</feature>
<feature type="compositionally biased region" description="Basic and acidic residues" evidence="5">
    <location>
        <begin position="595"/>
        <end position="618"/>
    </location>
</feature>
<feature type="compositionally biased region" description="Polar residues" evidence="5">
    <location>
        <begin position="2178"/>
        <end position="2187"/>
    </location>
</feature>
<feature type="compositionally biased region" description="Low complexity" evidence="5">
    <location>
        <begin position="2077"/>
        <end position="2088"/>
    </location>
</feature>
<feature type="domain" description="THO complex subunitTHOC2 N-terminal" evidence="7">
    <location>
        <begin position="885"/>
        <end position="960"/>
    </location>
</feature>
<feature type="compositionally biased region" description="Basic and acidic residues" evidence="5">
    <location>
        <begin position="1154"/>
        <end position="1186"/>
    </location>
</feature>
<feature type="compositionally biased region" description="Basic and acidic residues" evidence="5">
    <location>
        <begin position="2243"/>
        <end position="2288"/>
    </location>
</feature>
<evidence type="ECO:0000313" key="9">
    <source>
        <dbReference type="EMBL" id="EXV06594.1"/>
    </source>
</evidence>
<evidence type="ECO:0000256" key="3">
    <source>
        <dbReference type="ARBA" id="ARBA00019596"/>
    </source>
</evidence>
<feature type="compositionally biased region" description="Basic and acidic residues" evidence="5">
    <location>
        <begin position="549"/>
        <end position="567"/>
    </location>
</feature>
<dbReference type="InterPro" id="IPR040007">
    <property type="entry name" value="Tho2"/>
</dbReference>
<evidence type="ECO:0000259" key="7">
    <source>
        <dbReference type="Pfam" id="PF11732"/>
    </source>
</evidence>
<dbReference type="GO" id="GO:0003746">
    <property type="term" value="F:translation elongation factor activity"/>
    <property type="evidence" value="ECO:0007669"/>
    <property type="project" value="UniProtKB-KW"/>
</dbReference>
<feature type="compositionally biased region" description="Basic and acidic residues" evidence="5">
    <location>
        <begin position="1890"/>
        <end position="1900"/>
    </location>
</feature>
<reference evidence="9 10" key="1">
    <citation type="submission" date="2014-02" db="EMBL/GenBank/DDBJ databases">
        <title>The genome sequence of the entomopathogenic fungus Metarhizium robertsii ARSEF 2575.</title>
        <authorList>
            <person name="Giuliano Garisto Donzelli B."/>
            <person name="Roe B.A."/>
            <person name="Macmil S.L."/>
            <person name="Krasnoff S.B."/>
            <person name="Gibson D.M."/>
        </authorList>
    </citation>
    <scope>NUCLEOTIDE SEQUENCE [LARGE SCALE GENOMIC DNA]</scope>
    <source>
        <strain evidence="9 10">ARSEF 2575</strain>
    </source>
</reference>
<feature type="domain" description="THO complex subunitTHOC2 C-terminal" evidence="6">
    <location>
        <begin position="1229"/>
        <end position="1564"/>
    </location>
</feature>
<comment type="similarity">
    <text evidence="2">Belongs to the THOC2 family.</text>
</comment>
<feature type="compositionally biased region" description="Basic and acidic residues" evidence="5">
    <location>
        <begin position="1789"/>
        <end position="1810"/>
    </location>
</feature>
<dbReference type="Pfam" id="PF16134">
    <property type="entry name" value="THOC2_N"/>
    <property type="match status" value="1"/>
</dbReference>
<dbReference type="InterPro" id="IPR021418">
    <property type="entry name" value="THO_THOC2_C"/>
</dbReference>
<feature type="compositionally biased region" description="Polar residues" evidence="5">
    <location>
        <begin position="2126"/>
        <end position="2136"/>
    </location>
</feature>
<feature type="region of interest" description="Disordered" evidence="5">
    <location>
        <begin position="581"/>
        <end position="618"/>
    </location>
</feature>
<comment type="caution">
    <text evidence="9">The sequence shown here is derived from an EMBL/GenBank/DDBJ whole genome shotgun (WGS) entry which is preliminary data.</text>
</comment>
<dbReference type="InterPro" id="IPR032302">
    <property type="entry name" value="THOC2_N"/>
</dbReference>
<proteinExistence type="inferred from homology"/>
<feature type="compositionally biased region" description="Basic and acidic residues" evidence="5">
    <location>
        <begin position="2364"/>
        <end position="2380"/>
    </location>
</feature>
<feature type="region of interest" description="Disordered" evidence="5">
    <location>
        <begin position="1586"/>
        <end position="2395"/>
    </location>
</feature>
<evidence type="ECO:0000256" key="2">
    <source>
        <dbReference type="ARBA" id="ARBA00007857"/>
    </source>
</evidence>
<dbReference type="GO" id="GO:0006406">
    <property type="term" value="P:mRNA export from nucleus"/>
    <property type="evidence" value="ECO:0007669"/>
    <property type="project" value="InterPro"/>
</dbReference>
<feature type="compositionally biased region" description="Polar residues" evidence="5">
    <location>
        <begin position="2198"/>
        <end position="2226"/>
    </location>
</feature>
<protein>
    <recommendedName>
        <fullName evidence="3">THO complex subunit 2</fullName>
    </recommendedName>
</protein>
<keyword evidence="9" id="KW-0251">Elongation factor</keyword>
<dbReference type="InterPro" id="IPR021726">
    <property type="entry name" value="THO_THOC2_N"/>
</dbReference>
<dbReference type="EMBL" id="JELW01000001">
    <property type="protein sequence ID" value="EXV06594.1"/>
    <property type="molecule type" value="Genomic_DNA"/>
</dbReference>
<comment type="subcellular location">
    <subcellularLocation>
        <location evidence="1">Nucleus</location>
    </subcellularLocation>
</comment>
<name>A0A0A1V8Q3_9HYPO</name>
<dbReference type="Pfam" id="PF11262">
    <property type="entry name" value="Tho2"/>
    <property type="match status" value="1"/>
</dbReference>
<evidence type="ECO:0000256" key="1">
    <source>
        <dbReference type="ARBA" id="ARBA00004123"/>
    </source>
</evidence>
<feature type="compositionally biased region" description="Low complexity" evidence="5">
    <location>
        <begin position="2153"/>
        <end position="2162"/>
    </location>
</feature>
<feature type="compositionally biased region" description="Polar residues" evidence="5">
    <location>
        <begin position="2101"/>
        <end position="2110"/>
    </location>
</feature>
<dbReference type="OrthoDB" id="29024at2759"/>
<feature type="compositionally biased region" description="Basic and acidic residues" evidence="5">
    <location>
        <begin position="1677"/>
        <end position="1689"/>
    </location>
</feature>
<feature type="compositionally biased region" description="Basic and acidic residues" evidence="5">
    <location>
        <begin position="2296"/>
        <end position="2308"/>
    </location>
</feature>
<dbReference type="GO" id="GO:0000445">
    <property type="term" value="C:THO complex part of transcription export complex"/>
    <property type="evidence" value="ECO:0007669"/>
    <property type="project" value="TreeGrafter"/>
</dbReference>
<feature type="compositionally biased region" description="Low complexity" evidence="5">
    <location>
        <begin position="80"/>
        <end position="127"/>
    </location>
</feature>
<evidence type="ECO:0000259" key="8">
    <source>
        <dbReference type="Pfam" id="PF16134"/>
    </source>
</evidence>
<sequence length="2395" mass="268455">MPPKRKRPDRPSGDGGRPSPHRPGDTNLAQHDGPHDGASRGRGTRSGHFGHGQRGGVHRRDSSQGYGRSGSNQHYNQQHNTLQNQQRNQGQAQPPSPARQPISSPSAPRQPPAGSAQSQSSRQPSSPVMTKPHSEPTQRPVSPVKSNYRYESLTDDIVQAWNERGRQEIVQHGVQAREDVDATELAMLFQEFIQAVVENRLDATDAGACLKEILGEDNADTIKDADAFAPHTLFLDSLDIIMDSDSELYRPTLRDFLMATGVSPALMRRVLNAPILQQIGLIRQNFTTLGVRQATNFLYRQANYNLLREDTEGYSKLITELFATNSVTPTPPELAQQTFERIKGLIGTFDLDVGRVLDVTLDVAAAVLIKQYKFFVKFLRVSSWWPRSHFRYDATYNGGLPPWANPGYSQWTATIEDEELMAEQKLLRDVAFWDRAREIHLGAFFELGGRRVNDVDLQQAKITNGRETKEEADFEQQWMEETKTLPPPGNRVAAQLLGFKLLFYNSELRDKTDVLPANLLYLAALLIKVGFLSLIDLYPHLSPSDDDMEKVRKEEAEKLEREEREARGGGQMNALLMAGVLPQGDDDNPNASNIPKKEAPKKVDMEVKQSVKEENDTKNRLPEPLEQKVSLLTQLLTIGAIPESLFILGRFPWIPEVFPDVLERIHRILHVSLEKVYNDTRPMAMASIDCPNKQLPDLDQSGMPKGSVRLHRPAPKKQWRWPYPEKFDVNENQNYRFYWDEWADNIPVCQTVDDIFTLCNTFLNLSGVNIGKDEALLAKLAVIGSKSIADDKSESNLDRWYDLLRRLMLPALSHTKANASVVDAIWSLLKHYPLTTRYSAYAEWFEGQISRLPAMKTAFARATSETRGTMKRVSLTNLGEMAKQLAKTSYSSPGIVFRVAFEQLESYPNLIEAFVECAKYFTDLSYDVLIWSLLNSLGKSRSRTQAEHALTTSKWLQALSRFSGKVFRRYPALNPTPVLQYVNDQLFRGNATDLIILKEFVSSMGGIVDSADFNDYQVLSMAGGAWLRRYTLIRAQDRRFDNVKSSKRLIQALVDSKLAASLLLNLAQYRRAAIFRVPEDEAHIKYLSSVVDDSHQILIQYLDLLWSNLDPSTFDAIVPSISQLITTYGLDTSLAFLIGRTSLGHRIFPWKEGKGKKKEPVAKPSTDKEGDIDMAEAKPQSEESKEPGTQGAISNEEQKSEDVSLTRTTVNALQPIIESVRSTVRPEIWQKITPELYATFWALQLGDICFPEETYVRERQRIMNDWQMLSSDRSDMSRKAVDRRNEKRKELMDLQGYLLDELSEHGLRKAKWKYYLTRQFQSSFPDATAKADIISDILLEQCFLPRVLVSPADAEYTFRFIKALHEWNAPVFKLMSLYDRLFNANRLRSLIFTCTVREAEYLGRFLKLILEDLSRWHKNDPIPGDKDNKGTKDIPKLGAYDKEGKGPSEQPHFGFSLTVNDEGKPETFVEHAQYRDLLFRWHKNLNMALKNCLGGSEWMHIRNGITVLKTVLDFFPAIDFMAAQFTTQLQNITKREAAAKTSPDCEEGERVDLSVAAQGAMSELQRRKSKWVMVQAFRQNAVTGSRLEGNKSSVPALRPTAPDFKPQGDKTSSTRNAAAEEEDGEVQDKEASRETTGSTLQEPLPPKPTGSGRDSTKLGDTPVQSRSSTPKPAAAKSEPRGHKLPDRPSHNLPSRPDVPIPGHFTPERFGQPRGHDRRDVRESRGHRDGRDVRDGRDRDTRDSRDIKDHRESRQSDSERPGRGRDFGDRRATDYKEDNGRAELPPRPTQSERERPHREQRVSTKAHDRPLESSGAELAMPVEPREPVMNPERAALFAQDTPERLPRGTDPDRALRGRRQGGSAAMDGINPERAALITDRDDMAHNAPGRLNRDDGRERPARGQSPRRSSRHGNEQVSAPGAWEDRQGRNVSQDQRPIGREPRDRSPLPGTFRGERPIDRDDDRLHPDTMRDGSGFQRPGNRPQELDNRKPYQDQNYGRLNPVPQPPNSEIPSGPRGRGRNASRGGHGQPTLPGRPDNRFGPPETPRPPSPERAGPPTGPSSGRNRRGYEPGGGPQTPGGTPAGPLGRGRNFIQGGDKPSPANVNATTTSGVHPDRLAQLGGPPSGPQGNQRHQGQGVSIPDRPQPSPRGGSGPDTDTPTGPSAVDRPGRGGGRRQLAGINNTLQQAQAKIPEPPRTTGPRSNQPRQMLGNSDIQVLAGGSSTSTPNQERHDTMWASSNGVDNQARRDHDRSRNEREGRSDRSNRTSRRSSRERDRDGKDPNEGRERRSMGGPDAGGNREERESRRQLRDSMGPPPPAGGRDSRHRGDGQPAGGNWGGEDRGGHRGSSSGSRGTGPRDGSNQASNRRDHREDRGRKRRSEEGVGNLTSDREKRPRR</sequence>
<evidence type="ECO:0000256" key="4">
    <source>
        <dbReference type="ARBA" id="ARBA00023242"/>
    </source>
</evidence>
<dbReference type="eggNOG" id="KOG1874">
    <property type="taxonomic scope" value="Eukaryota"/>
</dbReference>
<feature type="region of interest" description="Disordered" evidence="5">
    <location>
        <begin position="1421"/>
        <end position="1453"/>
    </location>
</feature>
<feature type="compositionally biased region" description="Basic and acidic residues" evidence="5">
    <location>
        <begin position="1713"/>
        <end position="1780"/>
    </location>
</feature>
<accession>A0A0A1V8Q3</accession>
<dbReference type="GO" id="GO:0006397">
    <property type="term" value="P:mRNA processing"/>
    <property type="evidence" value="ECO:0007669"/>
    <property type="project" value="InterPro"/>
</dbReference>
<dbReference type="Proteomes" id="UP000030151">
    <property type="component" value="Unassembled WGS sequence"/>
</dbReference>
<keyword evidence="9" id="KW-0648">Protein biosynthesis</keyword>
<organism evidence="9 10">
    <name type="scientific">Metarhizium robertsii</name>
    <dbReference type="NCBI Taxonomy" id="568076"/>
    <lineage>
        <taxon>Eukaryota</taxon>
        <taxon>Fungi</taxon>
        <taxon>Dikarya</taxon>
        <taxon>Ascomycota</taxon>
        <taxon>Pezizomycotina</taxon>
        <taxon>Sordariomycetes</taxon>
        <taxon>Hypocreomycetidae</taxon>
        <taxon>Hypocreales</taxon>
        <taxon>Clavicipitaceae</taxon>
        <taxon>Metarhizium</taxon>
    </lineage>
</organism>
<dbReference type="Pfam" id="PF11732">
    <property type="entry name" value="Thoc2"/>
    <property type="match status" value="1"/>
</dbReference>
<feature type="region of interest" description="Disordered" evidence="5">
    <location>
        <begin position="1"/>
        <end position="148"/>
    </location>
</feature>
<feature type="region of interest" description="Disordered" evidence="5">
    <location>
        <begin position="1154"/>
        <end position="1205"/>
    </location>
</feature>
<feature type="region of interest" description="Disordered" evidence="5">
    <location>
        <begin position="543"/>
        <end position="568"/>
    </location>
</feature>
<evidence type="ECO:0000313" key="10">
    <source>
        <dbReference type="Proteomes" id="UP000030151"/>
    </source>
</evidence>
<dbReference type="PANTHER" id="PTHR21597:SF0">
    <property type="entry name" value="THO COMPLEX SUBUNIT 2"/>
    <property type="match status" value="1"/>
</dbReference>
<evidence type="ECO:0000256" key="5">
    <source>
        <dbReference type="SAM" id="MobiDB-lite"/>
    </source>
</evidence>
<keyword evidence="4" id="KW-0539">Nucleus</keyword>
<feature type="compositionally biased region" description="Basic and acidic residues" evidence="5">
    <location>
        <begin position="1421"/>
        <end position="1446"/>
    </location>
</feature>
<evidence type="ECO:0000259" key="6">
    <source>
        <dbReference type="Pfam" id="PF11262"/>
    </source>
</evidence>
<feature type="domain" description="THO complex subunit 2 N-terminal" evidence="8">
    <location>
        <begin position="153"/>
        <end position="883"/>
    </location>
</feature>
<gene>
    <name evidence="9" type="ORF">X797_001314</name>
</gene>
<dbReference type="HOGENOM" id="CLU_000511_1_0_1"/>
<dbReference type="GO" id="GO:0003729">
    <property type="term" value="F:mRNA binding"/>
    <property type="evidence" value="ECO:0007669"/>
    <property type="project" value="TreeGrafter"/>
</dbReference>
<feature type="compositionally biased region" description="Basic and acidic residues" evidence="5">
    <location>
        <begin position="1936"/>
        <end position="1945"/>
    </location>
</feature>